<feature type="region of interest" description="Disordered" evidence="1">
    <location>
        <begin position="106"/>
        <end position="150"/>
    </location>
</feature>
<reference evidence="2 3" key="1">
    <citation type="submission" date="2015-01" db="EMBL/GenBank/DDBJ databases">
        <title>The Genome Sequence of Capronia semiimmersa CBS27337.</title>
        <authorList>
            <consortium name="The Broad Institute Genomics Platform"/>
            <person name="Cuomo C."/>
            <person name="de Hoog S."/>
            <person name="Gorbushina A."/>
            <person name="Stielow B."/>
            <person name="Teixiera M."/>
            <person name="Abouelleil A."/>
            <person name="Chapman S.B."/>
            <person name="Priest M."/>
            <person name="Young S.K."/>
            <person name="Wortman J."/>
            <person name="Nusbaum C."/>
            <person name="Birren B."/>
        </authorList>
    </citation>
    <scope>NUCLEOTIDE SEQUENCE [LARGE SCALE GENOMIC DNA]</scope>
    <source>
        <strain evidence="2 3">CBS 27337</strain>
    </source>
</reference>
<feature type="compositionally biased region" description="Polar residues" evidence="1">
    <location>
        <begin position="25"/>
        <end position="35"/>
    </location>
</feature>
<evidence type="ECO:0008006" key="4">
    <source>
        <dbReference type="Google" id="ProtNLM"/>
    </source>
</evidence>
<dbReference type="AlphaFoldDB" id="A0A0D2GIH8"/>
<dbReference type="PANTHER" id="PTHR37540:SF10">
    <property type="entry name" value="SIGMA-70 REGION 2 FAMILY PROTEIN"/>
    <property type="match status" value="1"/>
</dbReference>
<protein>
    <recommendedName>
        <fullName evidence="4">Transcription factor domain-containing protein</fullName>
    </recommendedName>
</protein>
<feature type="compositionally biased region" description="Basic and acidic residues" evidence="1">
    <location>
        <begin position="43"/>
        <end position="54"/>
    </location>
</feature>
<evidence type="ECO:0000256" key="1">
    <source>
        <dbReference type="SAM" id="MobiDB-lite"/>
    </source>
</evidence>
<evidence type="ECO:0000313" key="3">
    <source>
        <dbReference type="Proteomes" id="UP000054266"/>
    </source>
</evidence>
<feature type="compositionally biased region" description="Low complexity" evidence="1">
    <location>
        <begin position="138"/>
        <end position="150"/>
    </location>
</feature>
<dbReference type="EMBL" id="KN846956">
    <property type="protein sequence ID" value="KIW72154.1"/>
    <property type="molecule type" value="Genomic_DNA"/>
</dbReference>
<accession>A0A0D2GIH8</accession>
<keyword evidence="3" id="KW-1185">Reference proteome</keyword>
<sequence length="563" mass="62540">MSDHIRLSFINVSGSSSRDIGKDAATQSQVRSQVMKNLRRKQRLDDQKKFEEARSISIDQRILGETSTAAPSAEQEKRTSSPSNAAPPPGGERVIDLSVARVSQAAMFPSSSGSTSRLPPPPRLKHPLPRPAGRTRQPRNPQARPQNQQEPAREISLLEMPLCLHGWPTGGPNPSSMSAGEFHKLVGIMESYNVFLSEPLTLTHTTYTPGRALERTKLNKCFIDSPYDELVLFTVRLTYLGQITAIKFLRENVPICACTKANALNRLQRSIGDVAQKPPLALVGAVMLVLSFEMIRGSDSVRVHADGLARLVGLYNDLSEPSERIDIEAMIACDLILSATSPEHTPRFTQMESPVFTKPLGDSPAQFYRSSPLMQVDRFESLTQIYGQVPQGFVETLRESFQATQRHIPGVVPAVSSVTNQSDSVSEVNMEPMRIRNPSPAQGSAFPIVVHQASRLAATIHLRAMEQGIPFEDPRNRDDAKHLGALLNQSPLAAWRGIPYIYLWVLLTGAAAAQAHPERQYLMAELIRFGFSIALEHIEDFKQILRNFIWLRRRFVPLPIANR</sequence>
<organism evidence="2 3">
    <name type="scientific">Phialophora macrospora</name>
    <dbReference type="NCBI Taxonomy" id="1851006"/>
    <lineage>
        <taxon>Eukaryota</taxon>
        <taxon>Fungi</taxon>
        <taxon>Dikarya</taxon>
        <taxon>Ascomycota</taxon>
        <taxon>Pezizomycotina</taxon>
        <taxon>Eurotiomycetes</taxon>
        <taxon>Chaetothyriomycetidae</taxon>
        <taxon>Chaetothyriales</taxon>
        <taxon>Herpotrichiellaceae</taxon>
        <taxon>Phialophora</taxon>
    </lineage>
</organism>
<name>A0A0D2GIH8_9EURO</name>
<dbReference type="HOGENOM" id="CLU_033552_0_0_1"/>
<gene>
    <name evidence="2" type="ORF">PV04_00373</name>
</gene>
<proteinExistence type="predicted"/>
<dbReference type="Proteomes" id="UP000054266">
    <property type="component" value="Unassembled WGS sequence"/>
</dbReference>
<feature type="region of interest" description="Disordered" evidence="1">
    <location>
        <begin position="14"/>
        <end position="93"/>
    </location>
</feature>
<evidence type="ECO:0000313" key="2">
    <source>
        <dbReference type="EMBL" id="KIW72154.1"/>
    </source>
</evidence>
<dbReference type="PANTHER" id="PTHR37540">
    <property type="entry name" value="TRANSCRIPTION FACTOR (ACR-2), PUTATIVE-RELATED-RELATED"/>
    <property type="match status" value="1"/>
</dbReference>